<keyword evidence="7" id="KW-0234">DNA repair</keyword>
<comment type="caution">
    <text evidence="9">The sequence shown here is derived from an EMBL/GenBank/DDBJ whole genome shotgun (WGS) entry which is preliminary data.</text>
</comment>
<dbReference type="OrthoDB" id="47785at2759"/>
<dbReference type="GO" id="GO:0003697">
    <property type="term" value="F:single-stranded DNA binding"/>
    <property type="evidence" value="ECO:0007669"/>
    <property type="project" value="TreeGrafter"/>
</dbReference>
<dbReference type="EMBL" id="CAJVPV010037776">
    <property type="protein sequence ID" value="CAG8755588.1"/>
    <property type="molecule type" value="Genomic_DNA"/>
</dbReference>
<evidence type="ECO:0000313" key="9">
    <source>
        <dbReference type="EMBL" id="CAG8755588.1"/>
    </source>
</evidence>
<dbReference type="GO" id="GO:0005634">
    <property type="term" value="C:nucleus"/>
    <property type="evidence" value="ECO:0007669"/>
    <property type="project" value="UniProtKB-SubCell"/>
</dbReference>
<dbReference type="GO" id="GO:0017005">
    <property type="term" value="F:3'-tyrosyl-DNA phosphodiesterase activity"/>
    <property type="evidence" value="ECO:0007669"/>
    <property type="project" value="TreeGrafter"/>
</dbReference>
<keyword evidence="3" id="KW-0540">Nuclease</keyword>
<keyword evidence="6" id="KW-0269">Exonuclease</keyword>
<evidence type="ECO:0000256" key="2">
    <source>
        <dbReference type="ARBA" id="ARBA00010205"/>
    </source>
</evidence>
<keyword evidence="10" id="KW-1185">Reference proteome</keyword>
<dbReference type="GO" id="GO:0003690">
    <property type="term" value="F:double-stranded DNA binding"/>
    <property type="evidence" value="ECO:0007669"/>
    <property type="project" value="TreeGrafter"/>
</dbReference>
<dbReference type="Pfam" id="PF06087">
    <property type="entry name" value="Tyr-DNA_phospho"/>
    <property type="match status" value="2"/>
</dbReference>
<dbReference type="PANTHER" id="PTHR12415">
    <property type="entry name" value="TYROSYL-DNA PHOSPHODIESTERASE 1"/>
    <property type="match status" value="1"/>
</dbReference>
<protein>
    <submittedName>
        <fullName evidence="9">18092_t:CDS:1</fullName>
    </submittedName>
</protein>
<accession>A0A9N9NTF1</accession>
<reference evidence="9" key="1">
    <citation type="submission" date="2021-06" db="EMBL/GenBank/DDBJ databases">
        <authorList>
            <person name="Kallberg Y."/>
            <person name="Tangrot J."/>
            <person name="Rosling A."/>
        </authorList>
    </citation>
    <scope>NUCLEOTIDE SEQUENCE</scope>
    <source>
        <strain evidence="9">CL551</strain>
    </source>
</reference>
<dbReference type="SUPFAM" id="SSF56024">
    <property type="entry name" value="Phospholipase D/nuclease"/>
    <property type="match status" value="1"/>
</dbReference>
<keyword evidence="5" id="KW-0378">Hydrolase</keyword>
<dbReference type="Gene3D" id="3.30.870.10">
    <property type="entry name" value="Endonuclease Chain A"/>
    <property type="match status" value="2"/>
</dbReference>
<dbReference type="InterPro" id="IPR010347">
    <property type="entry name" value="Tdp1"/>
</dbReference>
<evidence type="ECO:0000256" key="3">
    <source>
        <dbReference type="ARBA" id="ARBA00022722"/>
    </source>
</evidence>
<dbReference type="GO" id="GO:0006281">
    <property type="term" value="P:DNA repair"/>
    <property type="evidence" value="ECO:0007669"/>
    <property type="project" value="UniProtKB-KW"/>
</dbReference>
<evidence type="ECO:0000256" key="4">
    <source>
        <dbReference type="ARBA" id="ARBA00022763"/>
    </source>
</evidence>
<evidence type="ECO:0000313" key="10">
    <source>
        <dbReference type="Proteomes" id="UP000789342"/>
    </source>
</evidence>
<proteinExistence type="inferred from homology"/>
<feature type="non-terminal residue" evidence="9">
    <location>
        <position position="136"/>
    </location>
</feature>
<keyword evidence="4" id="KW-0227">DNA damage</keyword>
<comment type="similarity">
    <text evidence="2">Belongs to the tyrosyl-DNA phosphodiesterase family.</text>
</comment>
<name>A0A9N9NTF1_9GLOM</name>
<gene>
    <name evidence="9" type="ORF">AMORRO_LOCUS15579</name>
</gene>
<dbReference type="AlphaFoldDB" id="A0A9N9NTF1"/>
<evidence type="ECO:0000256" key="8">
    <source>
        <dbReference type="ARBA" id="ARBA00023242"/>
    </source>
</evidence>
<dbReference type="GO" id="GO:0004527">
    <property type="term" value="F:exonuclease activity"/>
    <property type="evidence" value="ECO:0007669"/>
    <property type="project" value="UniProtKB-KW"/>
</dbReference>
<evidence type="ECO:0000256" key="5">
    <source>
        <dbReference type="ARBA" id="ARBA00022801"/>
    </source>
</evidence>
<sequence>GDLEEMVQINYMVDIEYLISQLPQLKRHSLHTTIVHDLHDENRGTTLSEHKDDVCGHAYNLRNKSQGIYMTPILSRKRNDSSSCEFKTDLQNYFKSYSNNTMKKYDERLKNYDFSSVKAVLIASVPGYHTKDSLLK</sequence>
<evidence type="ECO:0000256" key="7">
    <source>
        <dbReference type="ARBA" id="ARBA00023204"/>
    </source>
</evidence>
<dbReference type="Proteomes" id="UP000789342">
    <property type="component" value="Unassembled WGS sequence"/>
</dbReference>
<evidence type="ECO:0000256" key="6">
    <source>
        <dbReference type="ARBA" id="ARBA00022839"/>
    </source>
</evidence>
<keyword evidence="8" id="KW-0539">Nucleus</keyword>
<organism evidence="9 10">
    <name type="scientific">Acaulospora morrowiae</name>
    <dbReference type="NCBI Taxonomy" id="94023"/>
    <lineage>
        <taxon>Eukaryota</taxon>
        <taxon>Fungi</taxon>
        <taxon>Fungi incertae sedis</taxon>
        <taxon>Mucoromycota</taxon>
        <taxon>Glomeromycotina</taxon>
        <taxon>Glomeromycetes</taxon>
        <taxon>Diversisporales</taxon>
        <taxon>Acaulosporaceae</taxon>
        <taxon>Acaulospora</taxon>
    </lineage>
</organism>
<comment type="subcellular location">
    <subcellularLocation>
        <location evidence="1">Nucleus</location>
    </subcellularLocation>
</comment>
<evidence type="ECO:0000256" key="1">
    <source>
        <dbReference type="ARBA" id="ARBA00004123"/>
    </source>
</evidence>
<dbReference type="PANTHER" id="PTHR12415:SF0">
    <property type="entry name" value="TYROSYL-DNA PHOSPHODIESTERASE 1"/>
    <property type="match status" value="1"/>
</dbReference>